<gene>
    <name evidence="2" type="ORF">D6J51_25445</name>
    <name evidence="3" type="ORF">F9G64_23530</name>
    <name evidence="4" type="ORF">G4I61_004686</name>
</gene>
<reference evidence="3" key="3">
    <citation type="submission" date="2019-10" db="EMBL/GenBank/DDBJ databases">
        <authorList>
            <person name="Ashton P.M."/>
            <person name="Dallman T."/>
            <person name="Nair S."/>
            <person name="De Pinna E."/>
            <person name="Peters T."/>
            <person name="Grant K."/>
        </authorList>
    </citation>
    <scope>NUCLEOTIDE SEQUENCE</scope>
    <source>
        <strain evidence="2">394884</strain>
        <strain evidence="3">810119</strain>
    </source>
</reference>
<dbReference type="AlphaFoldDB" id="A0A3V2VWM1"/>
<protein>
    <submittedName>
        <fullName evidence="4">Uncharacterized protein</fullName>
    </submittedName>
</protein>
<sequence length="94" mass="10121">MDLEKALKEAETGYSLKLTSTDEAEMLAYISTVLELHAKGDLLHESAIDRVMALCVLINTGNRQELSRTLRGFNNGGNWPSTTGNPSGGGRGNL</sequence>
<evidence type="ECO:0000313" key="2">
    <source>
        <dbReference type="EMBL" id="EBY7387810.1"/>
    </source>
</evidence>
<accession>A0A3T3GEQ5</accession>
<reference evidence="4" key="1">
    <citation type="journal article" date="2018" name="Genome Biol.">
        <title>SKESA: strategic k-mer extension for scrupulous assemblies.</title>
        <authorList>
            <person name="Souvorov A."/>
            <person name="Agarwala R."/>
            <person name="Lipman D.J."/>
        </authorList>
    </citation>
    <scope>NUCLEOTIDE SEQUENCE</scope>
    <source>
        <strain evidence="4">10-0026</strain>
    </source>
</reference>
<comment type="caution">
    <text evidence="4">The sequence shown here is derived from an EMBL/GenBank/DDBJ whole genome shotgun (WGS) entry which is preliminary data.</text>
</comment>
<accession>A0A3V2VWM1</accession>
<reference evidence="4" key="2">
    <citation type="submission" date="2018-07" db="EMBL/GenBank/DDBJ databases">
        <authorList>
            <consortium name="NCBI Pathogen Detection Project"/>
        </authorList>
    </citation>
    <scope>NUCLEOTIDE SEQUENCE</scope>
    <source>
        <strain evidence="4">10-0026</strain>
    </source>
</reference>
<proteinExistence type="predicted"/>
<evidence type="ECO:0000256" key="1">
    <source>
        <dbReference type="SAM" id="MobiDB-lite"/>
    </source>
</evidence>
<feature type="region of interest" description="Disordered" evidence="1">
    <location>
        <begin position="70"/>
        <end position="94"/>
    </location>
</feature>
<feature type="compositionally biased region" description="Polar residues" evidence="1">
    <location>
        <begin position="76"/>
        <end position="85"/>
    </location>
</feature>
<name>A0A3V2VWM1_SALET</name>
<evidence type="ECO:0000313" key="4">
    <source>
        <dbReference type="EMBL" id="HAE6034437.1"/>
    </source>
</evidence>
<organism evidence="4">
    <name type="scientific">Salmonella enterica subsp. enterica serovar Braenderup</name>
    <dbReference type="NCBI Taxonomy" id="149391"/>
    <lineage>
        <taxon>Bacteria</taxon>
        <taxon>Pseudomonadati</taxon>
        <taxon>Pseudomonadota</taxon>
        <taxon>Gammaproteobacteria</taxon>
        <taxon>Enterobacterales</taxon>
        <taxon>Enterobacteriaceae</taxon>
        <taxon>Salmonella</taxon>
    </lineage>
</organism>
<evidence type="ECO:0000313" key="3">
    <source>
        <dbReference type="EMBL" id="EDA0177797.1"/>
    </source>
</evidence>
<dbReference type="EMBL" id="AAHOXC010000051">
    <property type="protein sequence ID" value="EBY7387810.1"/>
    <property type="molecule type" value="Genomic_DNA"/>
</dbReference>
<dbReference type="EMBL" id="DAASLQ010000131">
    <property type="protein sequence ID" value="HAE6034437.1"/>
    <property type="molecule type" value="Genomic_DNA"/>
</dbReference>
<dbReference type="EMBL" id="AALIQJ010000072">
    <property type="protein sequence ID" value="EDA0177797.1"/>
    <property type="molecule type" value="Genomic_DNA"/>
</dbReference>